<dbReference type="KEGG" id="pcol:F1325_07050"/>
<evidence type="ECO:0000256" key="3">
    <source>
        <dbReference type="ARBA" id="ARBA00023315"/>
    </source>
</evidence>
<dbReference type="PIRSF" id="PIRSF000441">
    <property type="entry name" value="CysE"/>
    <property type="match status" value="1"/>
</dbReference>
<dbReference type="InterPro" id="IPR005881">
    <property type="entry name" value="Ser_O-AcTrfase"/>
</dbReference>
<dbReference type="EC" id="2.3.1.30" evidence="4"/>
<dbReference type="GO" id="GO:0009001">
    <property type="term" value="F:serine O-acetyltransferase activity"/>
    <property type="evidence" value="ECO:0007669"/>
    <property type="project" value="UniProtKB-EC"/>
</dbReference>
<comment type="catalytic activity">
    <reaction evidence="4">
        <text>L-serine + acetyl-CoA = O-acetyl-L-serine + CoA</text>
        <dbReference type="Rhea" id="RHEA:24560"/>
        <dbReference type="ChEBI" id="CHEBI:33384"/>
        <dbReference type="ChEBI" id="CHEBI:57287"/>
        <dbReference type="ChEBI" id="CHEBI:57288"/>
        <dbReference type="ChEBI" id="CHEBI:58340"/>
        <dbReference type="EC" id="2.3.1.30"/>
    </reaction>
</comment>
<gene>
    <name evidence="5" type="ORF">F1325_07050</name>
</gene>
<dbReference type="InterPro" id="IPR011004">
    <property type="entry name" value="Trimer_LpxA-like_sf"/>
</dbReference>
<dbReference type="GO" id="GO:0006535">
    <property type="term" value="P:cysteine biosynthetic process from serine"/>
    <property type="evidence" value="ECO:0007669"/>
    <property type="project" value="InterPro"/>
</dbReference>
<accession>A0A6I7D3E9</accession>
<keyword evidence="6" id="KW-1185">Reference proteome</keyword>
<dbReference type="GO" id="GO:0005737">
    <property type="term" value="C:cytoplasm"/>
    <property type="evidence" value="ECO:0007669"/>
    <property type="project" value="InterPro"/>
</dbReference>
<keyword evidence="2 4" id="KW-0808">Transferase</keyword>
<keyword evidence="3 4" id="KW-0012">Acyltransferase</keyword>
<dbReference type="SUPFAM" id="SSF51161">
    <property type="entry name" value="Trimeric LpxA-like enzymes"/>
    <property type="match status" value="1"/>
</dbReference>
<dbReference type="Proteomes" id="UP000464700">
    <property type="component" value="Chromosome"/>
</dbReference>
<dbReference type="RefSeq" id="WP_160230193.1">
    <property type="nucleotide sequence ID" value="NZ_CP043925.1"/>
</dbReference>
<proteinExistence type="inferred from homology"/>
<protein>
    <recommendedName>
        <fullName evidence="4">Serine acetyltransferase</fullName>
        <ecNumber evidence="4">2.3.1.30</ecNumber>
    </recommendedName>
</protein>
<dbReference type="Gene3D" id="2.160.10.10">
    <property type="entry name" value="Hexapeptide repeat proteins"/>
    <property type="match status" value="1"/>
</dbReference>
<dbReference type="CDD" id="cd03354">
    <property type="entry name" value="LbH_SAT"/>
    <property type="match status" value="1"/>
</dbReference>
<evidence type="ECO:0000256" key="4">
    <source>
        <dbReference type="PIRNR" id="PIRNR000441"/>
    </source>
</evidence>
<sequence>MDSYDYASYEYLKHCLYVEVINSNNKKFSWRRTLLRAYSYPDRRFIFWWRIANYFYHKKNLRMKRFSEYINHKLTSKYGADIELGTKIAPGFTSPHLIGIVINRISIIGANFHIRQNTTIGTSGSRIHNKTSEKQFIKIGDNVEIGANSCIIGDNLTIGNNVIIGAMSFINKDIPDNCVCYTKKENKIIISNIK</sequence>
<evidence type="ECO:0000313" key="6">
    <source>
        <dbReference type="Proteomes" id="UP000464700"/>
    </source>
</evidence>
<dbReference type="PANTHER" id="PTHR42811">
    <property type="entry name" value="SERINE ACETYLTRANSFERASE"/>
    <property type="match status" value="1"/>
</dbReference>
<dbReference type="InterPro" id="IPR045304">
    <property type="entry name" value="LbH_SAT"/>
</dbReference>
<organism evidence="5 6">
    <name type="scientific">Proteus columbae</name>
    <dbReference type="NCBI Taxonomy" id="1987580"/>
    <lineage>
        <taxon>Bacteria</taxon>
        <taxon>Pseudomonadati</taxon>
        <taxon>Pseudomonadota</taxon>
        <taxon>Gammaproteobacteria</taxon>
        <taxon>Enterobacterales</taxon>
        <taxon>Morganellaceae</taxon>
        <taxon>Proteus</taxon>
    </lineage>
</organism>
<reference evidence="5 6" key="1">
    <citation type="submission" date="2019-09" db="EMBL/GenBank/DDBJ databases">
        <title>Emergence of a chromosome-mediated tetracycline resistance gene in Proteus strain.</title>
        <authorList>
            <person name="He D."/>
            <person name="Wang L."/>
        </authorList>
    </citation>
    <scope>NUCLEOTIDE SEQUENCE [LARGE SCALE GENOMIC DNA]</scope>
    <source>
        <strain evidence="5 6">T60</strain>
    </source>
</reference>
<dbReference type="EMBL" id="CP043925">
    <property type="protein sequence ID" value="QHN10229.1"/>
    <property type="molecule type" value="Genomic_DNA"/>
</dbReference>
<dbReference type="Pfam" id="PF00132">
    <property type="entry name" value="Hexapep"/>
    <property type="match status" value="1"/>
</dbReference>
<name>A0A6I7D3E9_9GAMM</name>
<dbReference type="InterPro" id="IPR001451">
    <property type="entry name" value="Hexapep"/>
</dbReference>
<dbReference type="AlphaFoldDB" id="A0A6I7D3E9"/>
<comment type="similarity">
    <text evidence="1 4">Belongs to the transferase hexapeptide repeat family.</text>
</comment>
<evidence type="ECO:0000313" key="5">
    <source>
        <dbReference type="EMBL" id="QHN10229.1"/>
    </source>
</evidence>
<evidence type="ECO:0000256" key="1">
    <source>
        <dbReference type="ARBA" id="ARBA00007274"/>
    </source>
</evidence>
<evidence type="ECO:0000256" key="2">
    <source>
        <dbReference type="ARBA" id="ARBA00022679"/>
    </source>
</evidence>